<organism evidence="1 2">
    <name type="scientific">Colletotrichum nymphaeae SA-01</name>
    <dbReference type="NCBI Taxonomy" id="1460502"/>
    <lineage>
        <taxon>Eukaryota</taxon>
        <taxon>Fungi</taxon>
        <taxon>Dikarya</taxon>
        <taxon>Ascomycota</taxon>
        <taxon>Pezizomycotina</taxon>
        <taxon>Sordariomycetes</taxon>
        <taxon>Hypocreomycetidae</taxon>
        <taxon>Glomerellales</taxon>
        <taxon>Glomerellaceae</taxon>
        <taxon>Colletotrichum</taxon>
        <taxon>Colletotrichum acutatum species complex</taxon>
    </lineage>
</organism>
<comment type="caution">
    <text evidence="1">The sequence shown here is derived from an EMBL/GenBank/DDBJ whole genome shotgun (WGS) entry which is preliminary data.</text>
</comment>
<sequence length="210" mass="22826">MLPGHFASSLESSWLLTWTKSIPPFAALQRYNFFELYRQPQNPAVEGRCALKAGPSCLSAWLDQPNALVDYRPLPFMTKDKQNPGLDLAKTVRPPAISAIAVTRLLPIQPTLADGGWRPEPAWPSLASVSVGSSGSQNAQRRLFTPSFASSARLLPNLPRDPTPANQTADASLLTPEHQCFATPVCPSVQVNLFLVPSPPDPECVFHTDA</sequence>
<keyword evidence="2" id="KW-1185">Reference proteome</keyword>
<accession>A0A135SP59</accession>
<proteinExistence type="predicted"/>
<dbReference type="AlphaFoldDB" id="A0A135SP59"/>
<reference evidence="1 2" key="1">
    <citation type="submission" date="2014-02" db="EMBL/GenBank/DDBJ databases">
        <title>The genome sequence of Colletotrichum nymphaeae SA-01.</title>
        <authorList>
            <person name="Baroncelli R."/>
            <person name="Thon M.R."/>
        </authorList>
    </citation>
    <scope>NUCLEOTIDE SEQUENCE [LARGE SCALE GENOMIC DNA]</scope>
    <source>
        <strain evidence="1 2">SA-01</strain>
    </source>
</reference>
<name>A0A135SP59_9PEZI</name>
<dbReference type="Proteomes" id="UP000070054">
    <property type="component" value="Unassembled WGS sequence"/>
</dbReference>
<gene>
    <name evidence="1" type="ORF">CNYM01_11323</name>
</gene>
<evidence type="ECO:0000313" key="2">
    <source>
        <dbReference type="Proteomes" id="UP000070054"/>
    </source>
</evidence>
<dbReference type="EMBL" id="JEMN01001425">
    <property type="protein sequence ID" value="KXH37719.1"/>
    <property type="molecule type" value="Genomic_DNA"/>
</dbReference>
<protein>
    <submittedName>
        <fullName evidence="1">Uncharacterized protein</fullName>
    </submittedName>
</protein>
<evidence type="ECO:0000313" key="1">
    <source>
        <dbReference type="EMBL" id="KXH37719.1"/>
    </source>
</evidence>